<dbReference type="PANTHER" id="PTHR23507">
    <property type="entry name" value="ZGC:174356"/>
    <property type="match status" value="1"/>
</dbReference>
<comment type="subcellular location">
    <subcellularLocation>
        <location evidence="1">Membrane</location>
        <topology evidence="1">Multi-pass membrane protein</topology>
    </subcellularLocation>
</comment>
<dbReference type="GO" id="GO:0022857">
    <property type="term" value="F:transmembrane transporter activity"/>
    <property type="evidence" value="ECO:0007669"/>
    <property type="project" value="TreeGrafter"/>
</dbReference>
<dbReference type="GO" id="GO:0016020">
    <property type="term" value="C:membrane"/>
    <property type="evidence" value="ECO:0007669"/>
    <property type="project" value="UniProtKB-SubCell"/>
</dbReference>
<dbReference type="InterPro" id="IPR036259">
    <property type="entry name" value="MFS_trans_sf"/>
</dbReference>
<feature type="transmembrane region" description="Helical" evidence="5">
    <location>
        <begin position="318"/>
        <end position="341"/>
    </location>
</feature>
<evidence type="ECO:0000256" key="3">
    <source>
        <dbReference type="ARBA" id="ARBA00022989"/>
    </source>
</evidence>
<evidence type="ECO:0000256" key="1">
    <source>
        <dbReference type="ARBA" id="ARBA00004141"/>
    </source>
</evidence>
<comment type="caution">
    <text evidence="6">The sequence shown here is derived from an EMBL/GenBank/DDBJ whole genome shotgun (WGS) entry which is preliminary data.</text>
</comment>
<dbReference type="EMBL" id="CANHGI010000005">
    <property type="protein sequence ID" value="CAI5452140.1"/>
    <property type="molecule type" value="Genomic_DNA"/>
</dbReference>
<dbReference type="Proteomes" id="UP001152747">
    <property type="component" value="Unassembled WGS sequence"/>
</dbReference>
<feature type="transmembrane region" description="Helical" evidence="5">
    <location>
        <begin position="246"/>
        <end position="270"/>
    </location>
</feature>
<reference evidence="6" key="1">
    <citation type="submission" date="2022-11" db="EMBL/GenBank/DDBJ databases">
        <authorList>
            <person name="Kikuchi T."/>
        </authorList>
    </citation>
    <scope>NUCLEOTIDE SEQUENCE</scope>
    <source>
        <strain evidence="6">PS1010</strain>
    </source>
</reference>
<dbReference type="SUPFAM" id="SSF103473">
    <property type="entry name" value="MFS general substrate transporter"/>
    <property type="match status" value="1"/>
</dbReference>
<dbReference type="PANTHER" id="PTHR23507:SF27">
    <property type="entry name" value="SOLUTE CARRIER FAMILY RELATED"/>
    <property type="match status" value="1"/>
</dbReference>
<feature type="transmembrane region" description="Helical" evidence="5">
    <location>
        <begin position="353"/>
        <end position="371"/>
    </location>
</feature>
<keyword evidence="4 5" id="KW-0472">Membrane</keyword>
<dbReference type="OrthoDB" id="419734at2759"/>
<feature type="transmembrane region" description="Helical" evidence="5">
    <location>
        <begin position="276"/>
        <end position="297"/>
    </location>
</feature>
<proteinExistence type="predicted"/>
<sequence>MSVFLTVFLYSVTSSLFFPVFQSLVFFKSCISIANSTDPNYCYDREASAKNEAIHTLSNMVLLVSSSGLCITAFFTSRYVGRLSDIKSRKLALLIPFFGLILADLSIIVQVVIPEIPPYFFILSEIIFGLFGGYMSITSCAFAIISSYHKDPRERAKVIARMEGNVAFGSMVGFLISSQLDRTDYLGMCGLILIAHIGAFISAMFVKDEPKISETNAIQTSNKPSIFTSTSIFTGKSYDTKKSLCILYFSFALSYFAFIDTTLAIFGLVTRSIGRAWYAFAWNDIGIYSVVFFEMFSKFPATSLRSLISTNVAENERGAAFALVAVIEAFCNLTSSVIFHGLFPLTISFCPELSFYVMPLIIVPAIILMGLNRKMLEHPTKEQLAEIREAAANEKPETERLTENVVA</sequence>
<evidence type="ECO:0000313" key="6">
    <source>
        <dbReference type="EMBL" id="CAI5452140.1"/>
    </source>
</evidence>
<dbReference type="AlphaFoldDB" id="A0A9P1N5N2"/>
<protein>
    <submittedName>
        <fullName evidence="6">Uncharacterized protein</fullName>
    </submittedName>
</protein>
<evidence type="ECO:0000256" key="5">
    <source>
        <dbReference type="SAM" id="Phobius"/>
    </source>
</evidence>
<gene>
    <name evidence="6" type="ORF">CAMP_LOCUS14777</name>
</gene>
<evidence type="ECO:0000256" key="4">
    <source>
        <dbReference type="ARBA" id="ARBA00023136"/>
    </source>
</evidence>
<organism evidence="6 7">
    <name type="scientific">Caenorhabditis angaria</name>
    <dbReference type="NCBI Taxonomy" id="860376"/>
    <lineage>
        <taxon>Eukaryota</taxon>
        <taxon>Metazoa</taxon>
        <taxon>Ecdysozoa</taxon>
        <taxon>Nematoda</taxon>
        <taxon>Chromadorea</taxon>
        <taxon>Rhabditida</taxon>
        <taxon>Rhabditina</taxon>
        <taxon>Rhabditomorpha</taxon>
        <taxon>Rhabditoidea</taxon>
        <taxon>Rhabditidae</taxon>
        <taxon>Peloderinae</taxon>
        <taxon>Caenorhabditis</taxon>
    </lineage>
</organism>
<keyword evidence="3 5" id="KW-1133">Transmembrane helix</keyword>
<evidence type="ECO:0000256" key="2">
    <source>
        <dbReference type="ARBA" id="ARBA00022692"/>
    </source>
</evidence>
<accession>A0A9P1N5N2</accession>
<keyword evidence="7" id="KW-1185">Reference proteome</keyword>
<name>A0A9P1N5N2_9PELO</name>
<evidence type="ECO:0000313" key="7">
    <source>
        <dbReference type="Proteomes" id="UP001152747"/>
    </source>
</evidence>
<dbReference type="Gene3D" id="1.20.1250.20">
    <property type="entry name" value="MFS general substrate transporter like domains"/>
    <property type="match status" value="1"/>
</dbReference>
<feature type="transmembrane region" description="Helical" evidence="5">
    <location>
        <begin position="92"/>
        <end position="113"/>
    </location>
</feature>
<feature type="transmembrane region" description="Helical" evidence="5">
    <location>
        <begin position="119"/>
        <end position="146"/>
    </location>
</feature>
<feature type="transmembrane region" description="Helical" evidence="5">
    <location>
        <begin position="158"/>
        <end position="179"/>
    </location>
</feature>
<feature type="transmembrane region" description="Helical" evidence="5">
    <location>
        <begin position="185"/>
        <end position="206"/>
    </location>
</feature>
<keyword evidence="2 5" id="KW-0812">Transmembrane</keyword>